<proteinExistence type="predicted"/>
<reference evidence="2" key="1">
    <citation type="submission" date="2016-10" db="EMBL/GenBank/DDBJ databases">
        <title>Comparative genomics uncovers the prolific and rare metabolic potential of the cyanobacterial genus Moorea.</title>
        <authorList>
            <person name="Leao T."/>
            <person name="Castelao G."/>
            <person name="Korobeynikov A."/>
            <person name="Monroe E.A."/>
            <person name="Podell S."/>
            <person name="Glukhov E."/>
            <person name="Allen E."/>
            <person name="Gerwick W.H."/>
            <person name="Gerwick L."/>
        </authorList>
    </citation>
    <scope>NUCLEOTIDE SEQUENCE [LARGE SCALE GENOMIC DNA]</scope>
    <source>
        <strain evidence="2">PAL-8-15-08-1</strain>
    </source>
</reference>
<dbReference type="RefSeq" id="WP_070393630.1">
    <property type="nucleotide sequence ID" value="NZ_CP017599.1"/>
</dbReference>
<name>A0A1D8TUH2_9CYAN</name>
<accession>A0A1D8TUH2</accession>
<dbReference type="Proteomes" id="UP000177870">
    <property type="component" value="Chromosome"/>
</dbReference>
<evidence type="ECO:0000313" key="2">
    <source>
        <dbReference type="Proteomes" id="UP000177870"/>
    </source>
</evidence>
<dbReference type="AlphaFoldDB" id="A0A1D8TUH2"/>
<dbReference type="STRING" id="1458985.BJP34_18610"/>
<dbReference type="KEGG" id="mpro:BJP34_18610"/>
<sequence>MIETRIEVRIDRGVVRAIIRLTGVSFDCDRVHHKWDCLGQQLALIALKKEHPRGSGLGGIGCESIRGKSKSADEE</sequence>
<dbReference type="EMBL" id="CP017599">
    <property type="protein sequence ID" value="AOX01183.1"/>
    <property type="molecule type" value="Genomic_DNA"/>
</dbReference>
<protein>
    <submittedName>
        <fullName evidence="1">Uncharacterized protein</fullName>
    </submittedName>
</protein>
<organism evidence="1 2">
    <name type="scientific">Moorena producens PAL-8-15-08-1</name>
    <dbReference type="NCBI Taxonomy" id="1458985"/>
    <lineage>
        <taxon>Bacteria</taxon>
        <taxon>Bacillati</taxon>
        <taxon>Cyanobacteriota</taxon>
        <taxon>Cyanophyceae</taxon>
        <taxon>Coleofasciculales</taxon>
        <taxon>Coleofasciculaceae</taxon>
        <taxon>Moorena</taxon>
    </lineage>
</organism>
<gene>
    <name evidence="1" type="ORF">BJP34_18610</name>
</gene>
<evidence type="ECO:0000313" key="1">
    <source>
        <dbReference type="EMBL" id="AOX01183.1"/>
    </source>
</evidence>